<dbReference type="SUPFAM" id="SSF56112">
    <property type="entry name" value="Protein kinase-like (PK-like)"/>
    <property type="match status" value="1"/>
</dbReference>
<dbReference type="EMBL" id="CAJVNV010000635">
    <property type="protein sequence ID" value="CAG8317449.1"/>
    <property type="molecule type" value="Genomic_DNA"/>
</dbReference>
<dbReference type="OrthoDB" id="5412996at2759"/>
<sequence>MFILKHYRGDGTEFAILAKGSYNISLWMKYQNYAVVIRLSQPGAVFFPEEKVVNEVSMMRFLADQTSISVPSILHSGRKEESPLELSPFIIIDYVEHETNMYDALNTPGCPKEERGILDPNINEDTLKFLYGRLVGVLLRLSNCPFFPEYIAKRGDYWLWSESAAG</sequence>
<protein>
    <recommendedName>
        <fullName evidence="3">Aminoglycoside phosphotransferase domain-containing protein</fullName>
    </recommendedName>
</protein>
<evidence type="ECO:0008006" key="3">
    <source>
        <dbReference type="Google" id="ProtNLM"/>
    </source>
</evidence>
<proteinExistence type="predicted"/>
<comment type="caution">
    <text evidence="1">The sequence shown here is derived from an EMBL/GenBank/DDBJ whole genome shotgun (WGS) entry which is preliminary data.</text>
</comment>
<accession>A0A9W4NAZ8</accession>
<gene>
    <name evidence="1" type="ORF">PNAL_LOCUS10263</name>
</gene>
<dbReference type="Proteomes" id="UP001153461">
    <property type="component" value="Unassembled WGS sequence"/>
</dbReference>
<reference evidence="1" key="1">
    <citation type="submission" date="2021-07" db="EMBL/GenBank/DDBJ databases">
        <authorList>
            <person name="Branca A.L. A."/>
        </authorList>
    </citation>
    <scope>NUCLEOTIDE SEQUENCE</scope>
</reference>
<dbReference type="InterPro" id="IPR011009">
    <property type="entry name" value="Kinase-like_dom_sf"/>
</dbReference>
<organism evidence="1 2">
    <name type="scientific">Penicillium nalgiovense</name>
    <dbReference type="NCBI Taxonomy" id="60175"/>
    <lineage>
        <taxon>Eukaryota</taxon>
        <taxon>Fungi</taxon>
        <taxon>Dikarya</taxon>
        <taxon>Ascomycota</taxon>
        <taxon>Pezizomycotina</taxon>
        <taxon>Eurotiomycetes</taxon>
        <taxon>Eurotiomycetidae</taxon>
        <taxon>Eurotiales</taxon>
        <taxon>Aspergillaceae</taxon>
        <taxon>Penicillium</taxon>
    </lineage>
</organism>
<dbReference type="AlphaFoldDB" id="A0A9W4NAZ8"/>
<evidence type="ECO:0000313" key="2">
    <source>
        <dbReference type="Proteomes" id="UP001153461"/>
    </source>
</evidence>
<name>A0A9W4NAZ8_PENNA</name>
<evidence type="ECO:0000313" key="1">
    <source>
        <dbReference type="EMBL" id="CAG8317449.1"/>
    </source>
</evidence>